<dbReference type="EMBL" id="CM029051">
    <property type="protein sequence ID" value="KAG2562819.1"/>
    <property type="molecule type" value="Genomic_DNA"/>
</dbReference>
<accession>A0A8T0PQJ2</accession>
<protein>
    <submittedName>
        <fullName evidence="1">Uncharacterized protein</fullName>
    </submittedName>
</protein>
<name>A0A8T0PQJ2_PANVG</name>
<sequence length="152" mass="17814">MSSKFYVEVKDLTAWLQHTLPEKDTSLSLPPSQSRSSFCSCYLFFAANPLACQEPGSRNVEQAKKVKLLLGLEYSIKGKDKRHYLQFLLRKMHRPSNICSLSEKKHICYKDIYMVLRILVDCRRRNAYVKSNKMFVLRNHVLMRRCIISLSH</sequence>
<dbReference type="AlphaFoldDB" id="A0A8T0PQJ2"/>
<keyword evidence="2" id="KW-1185">Reference proteome</keyword>
<comment type="caution">
    <text evidence="1">The sequence shown here is derived from an EMBL/GenBank/DDBJ whole genome shotgun (WGS) entry which is preliminary data.</text>
</comment>
<gene>
    <name evidence="1" type="ORF">PVAP13_8KG285274</name>
</gene>
<proteinExistence type="predicted"/>
<dbReference type="Proteomes" id="UP000823388">
    <property type="component" value="Chromosome 8K"/>
</dbReference>
<reference evidence="1" key="1">
    <citation type="submission" date="2020-05" db="EMBL/GenBank/DDBJ databases">
        <title>WGS assembly of Panicum virgatum.</title>
        <authorList>
            <person name="Lovell J.T."/>
            <person name="Jenkins J."/>
            <person name="Shu S."/>
            <person name="Juenger T.E."/>
            <person name="Schmutz J."/>
        </authorList>
    </citation>
    <scope>NUCLEOTIDE SEQUENCE</scope>
    <source>
        <strain evidence="1">AP13</strain>
    </source>
</reference>
<evidence type="ECO:0000313" key="2">
    <source>
        <dbReference type="Proteomes" id="UP000823388"/>
    </source>
</evidence>
<evidence type="ECO:0000313" key="1">
    <source>
        <dbReference type="EMBL" id="KAG2562819.1"/>
    </source>
</evidence>
<organism evidence="1 2">
    <name type="scientific">Panicum virgatum</name>
    <name type="common">Blackwell switchgrass</name>
    <dbReference type="NCBI Taxonomy" id="38727"/>
    <lineage>
        <taxon>Eukaryota</taxon>
        <taxon>Viridiplantae</taxon>
        <taxon>Streptophyta</taxon>
        <taxon>Embryophyta</taxon>
        <taxon>Tracheophyta</taxon>
        <taxon>Spermatophyta</taxon>
        <taxon>Magnoliopsida</taxon>
        <taxon>Liliopsida</taxon>
        <taxon>Poales</taxon>
        <taxon>Poaceae</taxon>
        <taxon>PACMAD clade</taxon>
        <taxon>Panicoideae</taxon>
        <taxon>Panicodae</taxon>
        <taxon>Paniceae</taxon>
        <taxon>Panicinae</taxon>
        <taxon>Panicum</taxon>
        <taxon>Panicum sect. Hiantes</taxon>
    </lineage>
</organism>